<organism evidence="2 3">
    <name type="scientific">Sphagnum troendelagicum</name>
    <dbReference type="NCBI Taxonomy" id="128251"/>
    <lineage>
        <taxon>Eukaryota</taxon>
        <taxon>Viridiplantae</taxon>
        <taxon>Streptophyta</taxon>
        <taxon>Embryophyta</taxon>
        <taxon>Bryophyta</taxon>
        <taxon>Sphagnophytina</taxon>
        <taxon>Sphagnopsida</taxon>
        <taxon>Sphagnales</taxon>
        <taxon>Sphagnaceae</taxon>
        <taxon>Sphagnum</taxon>
    </lineage>
</organism>
<dbReference type="PANTHER" id="PTHR13582">
    <property type="entry name" value="M-PHASE PHOSPHOPROTEIN 6"/>
    <property type="match status" value="1"/>
</dbReference>
<gene>
    <name evidence="2" type="ORF">CSSPTR1EN2_LOCUS1787</name>
</gene>
<dbReference type="Pfam" id="PF10175">
    <property type="entry name" value="MPP6"/>
    <property type="match status" value="1"/>
</dbReference>
<feature type="compositionally biased region" description="Low complexity" evidence="1">
    <location>
        <begin position="1"/>
        <end position="10"/>
    </location>
</feature>
<accession>A0ABP0TFX9</accession>
<sequence>MEGSSSSSTSKQQQLPLSGRLQGLKFMQRAKAREEALEQKQEGEVERALNESHWMLAAPGHDMAVAALSRKWVLVIIEGDPKPSAPLGRMSFQNFNPAVEKMVEELELRLPSLRSHHYNLCF</sequence>
<feature type="region of interest" description="Disordered" evidence="1">
    <location>
        <begin position="1"/>
        <end position="20"/>
    </location>
</feature>
<evidence type="ECO:0000256" key="1">
    <source>
        <dbReference type="SAM" id="MobiDB-lite"/>
    </source>
</evidence>
<reference evidence="2 3" key="1">
    <citation type="submission" date="2024-02" db="EMBL/GenBank/DDBJ databases">
        <authorList>
            <consortium name="ELIXIR-Norway"/>
            <consortium name="Elixir Norway"/>
        </authorList>
    </citation>
    <scope>NUCLEOTIDE SEQUENCE [LARGE SCALE GENOMIC DNA]</scope>
</reference>
<evidence type="ECO:0000313" key="3">
    <source>
        <dbReference type="Proteomes" id="UP001497512"/>
    </source>
</evidence>
<protein>
    <submittedName>
        <fullName evidence="2">Uncharacterized protein</fullName>
    </submittedName>
</protein>
<dbReference type="Proteomes" id="UP001497512">
    <property type="component" value="Chromosome 1"/>
</dbReference>
<dbReference type="InterPro" id="IPR019324">
    <property type="entry name" value="MPP6"/>
</dbReference>
<proteinExistence type="predicted"/>
<evidence type="ECO:0000313" key="2">
    <source>
        <dbReference type="EMBL" id="CAK9192231.1"/>
    </source>
</evidence>
<name>A0ABP0TFX9_9BRYO</name>
<keyword evidence="3" id="KW-1185">Reference proteome</keyword>
<dbReference type="EMBL" id="OZ019893">
    <property type="protein sequence ID" value="CAK9192231.1"/>
    <property type="molecule type" value="Genomic_DNA"/>
</dbReference>
<dbReference type="PANTHER" id="PTHR13582:SF0">
    <property type="entry name" value="M-PHASE PHOSPHOPROTEIN 6"/>
    <property type="match status" value="1"/>
</dbReference>